<proteinExistence type="predicted"/>
<dbReference type="InParanoid" id="A0A177CHB8"/>
<dbReference type="Proteomes" id="UP000077069">
    <property type="component" value="Unassembled WGS sequence"/>
</dbReference>
<accession>A0A177CHB8</accession>
<keyword evidence="1" id="KW-1133">Transmembrane helix</keyword>
<evidence type="ECO:0000256" key="1">
    <source>
        <dbReference type="SAM" id="Phobius"/>
    </source>
</evidence>
<keyword evidence="1" id="KW-0812">Transmembrane</keyword>
<dbReference type="GeneID" id="28770824"/>
<sequence length="59" mass="7000">MLKSWITFVISVYFPYTSLARLLSGSREITHRKKASWASSLLARPRFIREQTYITLYNM</sequence>
<dbReference type="RefSeq" id="XP_018036707.1">
    <property type="nucleotide sequence ID" value="XM_018187338.1"/>
</dbReference>
<feature type="transmembrane region" description="Helical" evidence="1">
    <location>
        <begin position="6"/>
        <end position="24"/>
    </location>
</feature>
<organism evidence="2 3">
    <name type="scientific">Paraphaeosphaeria sporulosa</name>
    <dbReference type="NCBI Taxonomy" id="1460663"/>
    <lineage>
        <taxon>Eukaryota</taxon>
        <taxon>Fungi</taxon>
        <taxon>Dikarya</taxon>
        <taxon>Ascomycota</taxon>
        <taxon>Pezizomycotina</taxon>
        <taxon>Dothideomycetes</taxon>
        <taxon>Pleosporomycetidae</taxon>
        <taxon>Pleosporales</taxon>
        <taxon>Massarineae</taxon>
        <taxon>Didymosphaeriaceae</taxon>
        <taxon>Paraphaeosphaeria</taxon>
    </lineage>
</organism>
<protein>
    <submittedName>
        <fullName evidence="2">Uncharacterized protein</fullName>
    </submittedName>
</protein>
<reference evidence="2 3" key="1">
    <citation type="submission" date="2016-05" db="EMBL/GenBank/DDBJ databases">
        <title>Comparative analysis of secretome profiles of manganese(II)-oxidizing ascomycete fungi.</title>
        <authorList>
            <consortium name="DOE Joint Genome Institute"/>
            <person name="Zeiner C.A."/>
            <person name="Purvine S.O."/>
            <person name="Zink E.M."/>
            <person name="Wu S."/>
            <person name="Pasa-Tolic L."/>
            <person name="Chaput D.L."/>
            <person name="Haridas S."/>
            <person name="Grigoriev I.V."/>
            <person name="Santelli C.M."/>
            <person name="Hansel C.M."/>
        </authorList>
    </citation>
    <scope>NUCLEOTIDE SEQUENCE [LARGE SCALE GENOMIC DNA]</scope>
    <source>
        <strain evidence="2 3">AP3s5-JAC2a</strain>
    </source>
</reference>
<gene>
    <name evidence="2" type="ORF">CC84DRAFT_761528</name>
</gene>
<name>A0A177CHB8_9PLEO</name>
<dbReference type="EMBL" id="KV441552">
    <property type="protein sequence ID" value="OAG06342.1"/>
    <property type="molecule type" value="Genomic_DNA"/>
</dbReference>
<keyword evidence="1" id="KW-0472">Membrane</keyword>
<evidence type="ECO:0000313" key="3">
    <source>
        <dbReference type="Proteomes" id="UP000077069"/>
    </source>
</evidence>
<dbReference type="AlphaFoldDB" id="A0A177CHB8"/>
<evidence type="ECO:0000313" key="2">
    <source>
        <dbReference type="EMBL" id="OAG06342.1"/>
    </source>
</evidence>
<keyword evidence="3" id="KW-1185">Reference proteome</keyword>